<name>H7C635_BORBG</name>
<sequence>MNKLLIFIILLVFSCNLSNSDQNNPLNMSNKEKISEYQINESSNKYSIFKRNSSVKRYTFNHYY</sequence>
<protein>
    <submittedName>
        <fullName evidence="2">CdsA</fullName>
    </submittedName>
</protein>
<keyword evidence="2" id="KW-0614">Plasmid</keyword>
<dbReference type="PIR" id="C70235">
    <property type="entry name" value="C70235"/>
</dbReference>
<accession>H7C635</accession>
<evidence type="ECO:0000313" key="2">
    <source>
        <dbReference type="EMBL" id="AAB38550.1"/>
    </source>
</evidence>
<dbReference type="PROSITE" id="PS51257">
    <property type="entry name" value="PROKAR_LIPOPROTEIN"/>
    <property type="match status" value="1"/>
</dbReference>
<dbReference type="RefSeq" id="WP_010883943.1">
    <property type="nucleotide sequence ID" value="NZ_CP019855.1"/>
</dbReference>
<geneLocation type="plasmid" evidence="2">
    <name>linear</name>
</geneLocation>
<dbReference type="AlphaFoldDB" id="H7C635"/>
<dbReference type="EMBL" id="U43414">
    <property type="protein sequence ID" value="AAB38550.1"/>
    <property type="molecule type" value="Genomic_DNA"/>
</dbReference>
<keyword evidence="1" id="KW-0732">Signal</keyword>
<reference evidence="2" key="1">
    <citation type="journal article" date="1996" name="J. Bacteriol.">
        <title>The nucleotide sequence of a linear plasmid of Borrelia burgdorferi reveals similarities to those of circular plasmids of other prokaryotes.</title>
        <authorList>
            <person name="Barbour A.G."/>
            <person name="Carter C.J."/>
            <person name="Bundoc V."/>
            <person name="Hinnebusch J."/>
        </authorList>
    </citation>
    <scope>NUCLEOTIDE SEQUENCE</scope>
    <source>
        <strain evidence="2">B31</strain>
        <plasmid evidence="2">linear</plasmid>
    </source>
</reference>
<proteinExistence type="predicted"/>
<evidence type="ECO:0000256" key="1">
    <source>
        <dbReference type="SAM" id="SignalP"/>
    </source>
</evidence>
<feature type="signal peptide" evidence="1">
    <location>
        <begin position="1"/>
        <end position="19"/>
    </location>
</feature>
<organism evidence="2">
    <name type="scientific">Borreliella burgdorferi</name>
    <name type="common">Lyme disease spirochete</name>
    <name type="synonym">Borrelia burgdorferi</name>
    <dbReference type="NCBI Taxonomy" id="139"/>
    <lineage>
        <taxon>Bacteria</taxon>
        <taxon>Pseudomonadati</taxon>
        <taxon>Spirochaetota</taxon>
        <taxon>Spirochaetia</taxon>
        <taxon>Spirochaetales</taxon>
        <taxon>Borreliaceae</taxon>
        <taxon>Borreliella</taxon>
    </lineage>
</organism>
<feature type="chain" id="PRO_5003609252" evidence="1">
    <location>
        <begin position="20"/>
        <end position="64"/>
    </location>
</feature>